<dbReference type="Proteomes" id="UP000192917">
    <property type="component" value="Unassembled WGS sequence"/>
</dbReference>
<accession>A0A1Y6B7A0</accession>
<dbReference type="Gene3D" id="3.40.50.150">
    <property type="entry name" value="Vaccinia Virus protein VP39"/>
    <property type="match status" value="1"/>
</dbReference>
<feature type="domain" description="Methyltransferase" evidence="1">
    <location>
        <begin position="42"/>
        <end position="135"/>
    </location>
</feature>
<proteinExistence type="predicted"/>
<reference evidence="2 3" key="1">
    <citation type="submission" date="2017-04" db="EMBL/GenBank/DDBJ databases">
        <authorList>
            <person name="Afonso C.L."/>
            <person name="Miller P.J."/>
            <person name="Scott M.A."/>
            <person name="Spackman E."/>
            <person name="Goraichik I."/>
            <person name="Dimitrov K.M."/>
            <person name="Suarez D.L."/>
            <person name="Swayne D.E."/>
        </authorList>
    </citation>
    <scope>NUCLEOTIDE SEQUENCE [LARGE SCALE GENOMIC DNA]</scope>
    <source>
        <strain evidence="2 3">USBA 355</strain>
    </source>
</reference>
<dbReference type="Pfam" id="PF13649">
    <property type="entry name" value="Methyltransf_25"/>
    <property type="match status" value="1"/>
</dbReference>
<keyword evidence="3" id="KW-1185">Reference proteome</keyword>
<dbReference type="GO" id="GO:0032259">
    <property type="term" value="P:methylation"/>
    <property type="evidence" value="ECO:0007669"/>
    <property type="project" value="UniProtKB-KW"/>
</dbReference>
<keyword evidence="2" id="KW-0808">Transferase</keyword>
<dbReference type="STRING" id="560819.SAMN05428998_10153"/>
<dbReference type="CDD" id="cd02440">
    <property type="entry name" value="AdoMet_MTases"/>
    <property type="match status" value="1"/>
</dbReference>
<gene>
    <name evidence="2" type="ORF">SAMN05428998_10153</name>
</gene>
<sequence>MHGSGDRWRRYYRQTAERPPRETLLAALAAWDATGRPPAQALDLGCGSGRDTVELLRRGWRVLALDSESAAIEALKHQPEVAGSPRLFCRVARIEALDPLPGAALINASFSLFLLGPEPFARTWATIRAALPPGGLFCGQLLGPRDDWSRDAGLTLHDTAAVDALLAGYRVVERREEQSDTTTPKGDRKHWHLHHLVLERAPDPAPAQPGAPAA</sequence>
<dbReference type="RefSeq" id="WP_085120426.1">
    <property type="nucleotide sequence ID" value="NZ_FWZX01000001.1"/>
</dbReference>
<evidence type="ECO:0000313" key="3">
    <source>
        <dbReference type="Proteomes" id="UP000192917"/>
    </source>
</evidence>
<dbReference type="InterPro" id="IPR029063">
    <property type="entry name" value="SAM-dependent_MTases_sf"/>
</dbReference>
<keyword evidence="2" id="KW-0489">Methyltransferase</keyword>
<dbReference type="AlphaFoldDB" id="A0A1Y6B7A0"/>
<evidence type="ECO:0000259" key="1">
    <source>
        <dbReference type="Pfam" id="PF13649"/>
    </source>
</evidence>
<dbReference type="InterPro" id="IPR041698">
    <property type="entry name" value="Methyltransf_25"/>
</dbReference>
<dbReference type="SUPFAM" id="SSF53335">
    <property type="entry name" value="S-adenosyl-L-methionine-dependent methyltransferases"/>
    <property type="match status" value="1"/>
</dbReference>
<organism evidence="2 3">
    <name type="scientific">Tistlia consotensis USBA 355</name>
    <dbReference type="NCBI Taxonomy" id="560819"/>
    <lineage>
        <taxon>Bacteria</taxon>
        <taxon>Pseudomonadati</taxon>
        <taxon>Pseudomonadota</taxon>
        <taxon>Alphaproteobacteria</taxon>
        <taxon>Rhodospirillales</taxon>
        <taxon>Rhodovibrionaceae</taxon>
        <taxon>Tistlia</taxon>
    </lineage>
</organism>
<evidence type="ECO:0000313" key="2">
    <source>
        <dbReference type="EMBL" id="SME88118.1"/>
    </source>
</evidence>
<dbReference type="EMBL" id="FWZX01000001">
    <property type="protein sequence ID" value="SME88118.1"/>
    <property type="molecule type" value="Genomic_DNA"/>
</dbReference>
<dbReference type="GO" id="GO:0008168">
    <property type="term" value="F:methyltransferase activity"/>
    <property type="evidence" value="ECO:0007669"/>
    <property type="project" value="UniProtKB-KW"/>
</dbReference>
<name>A0A1Y6B7A0_9PROT</name>
<protein>
    <submittedName>
        <fullName evidence="2">SAM-dependent methyltransferase</fullName>
    </submittedName>
</protein>